<organism evidence="6 7">
    <name type="scientific">Frankia nepalensis</name>
    <dbReference type="NCBI Taxonomy" id="1836974"/>
    <lineage>
        <taxon>Bacteria</taxon>
        <taxon>Bacillati</taxon>
        <taxon>Actinomycetota</taxon>
        <taxon>Actinomycetes</taxon>
        <taxon>Frankiales</taxon>
        <taxon>Frankiaceae</taxon>
        <taxon>Frankia</taxon>
    </lineage>
</organism>
<protein>
    <submittedName>
        <fullName evidence="6">LppP/LprE family lipoprotein</fullName>
    </submittedName>
</protein>
<dbReference type="Proteomes" id="UP000604475">
    <property type="component" value="Unassembled WGS sequence"/>
</dbReference>
<evidence type="ECO:0000256" key="5">
    <source>
        <dbReference type="ARBA" id="ARBA00023288"/>
    </source>
</evidence>
<dbReference type="Pfam" id="PF14041">
    <property type="entry name" value="Lipoprotein_21"/>
    <property type="match status" value="1"/>
</dbReference>
<dbReference type="AlphaFoldDB" id="A0A937UR22"/>
<proteinExistence type="predicted"/>
<accession>A0A937UR22</accession>
<keyword evidence="5 6" id="KW-0449">Lipoprotein</keyword>
<evidence type="ECO:0000313" key="6">
    <source>
        <dbReference type="EMBL" id="MBL7632414.1"/>
    </source>
</evidence>
<evidence type="ECO:0000256" key="3">
    <source>
        <dbReference type="ARBA" id="ARBA00023136"/>
    </source>
</evidence>
<keyword evidence="4" id="KW-0564">Palmitate</keyword>
<evidence type="ECO:0000256" key="1">
    <source>
        <dbReference type="ARBA" id="ARBA00022475"/>
    </source>
</evidence>
<keyword evidence="7" id="KW-1185">Reference proteome</keyword>
<evidence type="ECO:0000313" key="7">
    <source>
        <dbReference type="Proteomes" id="UP000604475"/>
    </source>
</evidence>
<evidence type="ECO:0000256" key="2">
    <source>
        <dbReference type="ARBA" id="ARBA00022729"/>
    </source>
</evidence>
<name>A0A937UR22_9ACTN</name>
<gene>
    <name evidence="6" type="ORF">I7412_35715</name>
</gene>
<evidence type="ECO:0000256" key="4">
    <source>
        <dbReference type="ARBA" id="ARBA00023139"/>
    </source>
</evidence>
<keyword evidence="2" id="KW-0732">Signal</keyword>
<dbReference type="InterPro" id="IPR025971">
    <property type="entry name" value="LppP/LprE"/>
</dbReference>
<keyword evidence="3" id="KW-0472">Membrane</keyword>
<keyword evidence="1" id="KW-1003">Cell membrane</keyword>
<dbReference type="EMBL" id="JAEACQ010000321">
    <property type="protein sequence ID" value="MBL7632414.1"/>
    <property type="molecule type" value="Genomic_DNA"/>
</dbReference>
<comment type="caution">
    <text evidence="6">The sequence shown here is derived from an EMBL/GenBank/DDBJ whole genome shotgun (WGS) entry which is preliminary data.</text>
</comment>
<sequence>MSTAEAAAAVRARGYTPADTSGYDPDRALSVIVGMLATSADGHPQRAFFFHDGRFVGTDAAEPSATIGWIWSTDDTVALQYQLYRPSDPMCCPTAGAATVRFRWTGATVASLDPLPSTSWDAPASRR</sequence>
<reference evidence="6" key="1">
    <citation type="submission" date="2020-12" db="EMBL/GenBank/DDBJ databases">
        <title>Genomic characterization of non-nitrogen-fixing Frankia strains.</title>
        <authorList>
            <person name="Carlos-Shanley C."/>
            <person name="Guerra T."/>
            <person name="Hahn D."/>
        </authorList>
    </citation>
    <scope>NUCLEOTIDE SEQUENCE</scope>
    <source>
        <strain evidence="6">CN6</strain>
    </source>
</reference>